<dbReference type="Proteomes" id="UP000805704">
    <property type="component" value="Chromosome 23"/>
</dbReference>
<keyword evidence="2" id="KW-1185">Reference proteome</keyword>
<reference evidence="1" key="1">
    <citation type="submission" date="2020-04" db="EMBL/GenBank/DDBJ databases">
        <title>A chromosome-scale assembly and high-density genetic map of the yellow drum (Nibea albiflora) genome.</title>
        <authorList>
            <person name="Xu D."/>
            <person name="Zhang W."/>
            <person name="Chen R."/>
            <person name="Tan P."/>
            <person name="Wang L."/>
            <person name="Song H."/>
            <person name="Tian L."/>
            <person name="Zhu Q."/>
            <person name="Wang B."/>
        </authorList>
    </citation>
    <scope>NUCLEOTIDE SEQUENCE</scope>
    <source>
        <strain evidence="1">ZJHYS-2018</strain>
    </source>
</reference>
<proteinExistence type="predicted"/>
<comment type="caution">
    <text evidence="1">The sequence shown here is derived from an EMBL/GenBank/DDBJ whole genome shotgun (WGS) entry which is preliminary data.</text>
</comment>
<organism evidence="1 2">
    <name type="scientific">Nibea albiflora</name>
    <name type="common">Yellow drum</name>
    <name type="synonym">Corvina albiflora</name>
    <dbReference type="NCBI Taxonomy" id="240163"/>
    <lineage>
        <taxon>Eukaryota</taxon>
        <taxon>Metazoa</taxon>
        <taxon>Chordata</taxon>
        <taxon>Craniata</taxon>
        <taxon>Vertebrata</taxon>
        <taxon>Euteleostomi</taxon>
        <taxon>Actinopterygii</taxon>
        <taxon>Neopterygii</taxon>
        <taxon>Teleostei</taxon>
        <taxon>Neoteleostei</taxon>
        <taxon>Acanthomorphata</taxon>
        <taxon>Eupercaria</taxon>
        <taxon>Sciaenidae</taxon>
        <taxon>Nibea</taxon>
    </lineage>
</organism>
<name>A0ACB7ESS6_NIBAL</name>
<gene>
    <name evidence="1" type="ORF">GBF38_011251</name>
</gene>
<sequence>MFNEDTLFLSSSAEYHKAESAPCCAELSLKRAMSDNSNSTGSTGSSTNSWTLLSPEEAAVENVGPVDDGTESLGDVPSLSEEVCQETSPESSEGPIPSSPTRLSPLPLHPLDPPDLDMESQPPVIHDIVTSSPSDNEHLGATPFVTNIALGAPLDIPTAELLQAEPEESCSDPLLTEIPVSTEQVFDTPADIEPLPAGFAVESPVFTAEPEVSIPTETLTATDPLSHVEADISFTPEGKEPPSQDAESLVTESPIDDSPAPETVGP</sequence>
<accession>A0ACB7ESS6</accession>
<feature type="non-terminal residue" evidence="1">
    <location>
        <position position="266"/>
    </location>
</feature>
<protein>
    <submittedName>
        <fullName evidence="1">Uncharacterized protein</fullName>
    </submittedName>
</protein>
<evidence type="ECO:0000313" key="2">
    <source>
        <dbReference type="Proteomes" id="UP000805704"/>
    </source>
</evidence>
<dbReference type="EMBL" id="CM024811">
    <property type="protein sequence ID" value="KAG8005270.1"/>
    <property type="molecule type" value="Genomic_DNA"/>
</dbReference>
<evidence type="ECO:0000313" key="1">
    <source>
        <dbReference type="EMBL" id="KAG8005270.1"/>
    </source>
</evidence>